<dbReference type="InterPro" id="IPR039425">
    <property type="entry name" value="RNA_pol_sigma-70-like"/>
</dbReference>
<feature type="domain" description="RNA polymerase sigma-70 region 2" evidence="6">
    <location>
        <begin position="32"/>
        <end position="98"/>
    </location>
</feature>
<keyword evidence="9" id="KW-1185">Reference proteome</keyword>
<accession>A1K235</accession>
<keyword evidence="3" id="KW-0731">Sigma factor</keyword>
<dbReference type="GO" id="GO:0003677">
    <property type="term" value="F:DNA binding"/>
    <property type="evidence" value="ECO:0007669"/>
    <property type="project" value="UniProtKB-KW"/>
</dbReference>
<dbReference type="SUPFAM" id="SSF88946">
    <property type="entry name" value="Sigma2 domain of RNA polymerase sigma factors"/>
    <property type="match status" value="1"/>
</dbReference>
<comment type="similarity">
    <text evidence="1">Belongs to the sigma-70 factor family. ECF subfamily.</text>
</comment>
<dbReference type="SUPFAM" id="SSF88659">
    <property type="entry name" value="Sigma3 and sigma4 domains of RNA polymerase sigma factors"/>
    <property type="match status" value="1"/>
</dbReference>
<dbReference type="Pfam" id="PF04542">
    <property type="entry name" value="Sigma70_r2"/>
    <property type="match status" value="1"/>
</dbReference>
<dbReference type="STRING" id="62928.azo0273"/>
<dbReference type="RefSeq" id="WP_011764008.1">
    <property type="nucleotide sequence ID" value="NC_008702.1"/>
</dbReference>
<dbReference type="InterPro" id="IPR007627">
    <property type="entry name" value="RNA_pol_sigma70_r2"/>
</dbReference>
<evidence type="ECO:0000259" key="6">
    <source>
        <dbReference type="Pfam" id="PF04542"/>
    </source>
</evidence>
<dbReference type="Gene3D" id="1.10.10.10">
    <property type="entry name" value="Winged helix-like DNA-binding domain superfamily/Winged helix DNA-binding domain"/>
    <property type="match status" value="1"/>
</dbReference>
<name>A1K235_AZOSB</name>
<sequence>MSLAALLPASWRADATLLAAALDGDRRAVAALVDRLAPQGHALAWRLTGSRAEAEDAVQEAFLRLWRDGGRLEARGQISTWFLTVVRNLCFDRLRRRDDPLDDETRDTLVDDGPTPEDRLLLTAAASELHAALERLPPRQRHALMLWAWQDHDVGQIADALDIAPNAAHQLLFRARRSLRQAVEAIRAASTHPVSAVKDIGHEYPQPR</sequence>
<dbReference type="Gene3D" id="1.10.1740.10">
    <property type="match status" value="1"/>
</dbReference>
<dbReference type="InterPro" id="IPR013249">
    <property type="entry name" value="RNA_pol_sigma70_r4_t2"/>
</dbReference>
<protein>
    <submittedName>
        <fullName evidence="8">ECF-family RNA polymerase sigma factor</fullName>
    </submittedName>
</protein>
<keyword evidence="4" id="KW-0238">DNA-binding</keyword>
<dbReference type="GO" id="GO:0006352">
    <property type="term" value="P:DNA-templated transcription initiation"/>
    <property type="evidence" value="ECO:0007669"/>
    <property type="project" value="InterPro"/>
</dbReference>
<dbReference type="GO" id="GO:0016987">
    <property type="term" value="F:sigma factor activity"/>
    <property type="evidence" value="ECO:0007669"/>
    <property type="project" value="UniProtKB-KW"/>
</dbReference>
<evidence type="ECO:0000256" key="2">
    <source>
        <dbReference type="ARBA" id="ARBA00023015"/>
    </source>
</evidence>
<dbReference type="NCBIfam" id="TIGR02937">
    <property type="entry name" value="sigma70-ECF"/>
    <property type="match status" value="1"/>
</dbReference>
<reference evidence="8 9" key="1">
    <citation type="journal article" date="2006" name="Nat. Biotechnol.">
        <title>Complete genome of the mutualistic, N2-fixing grass endophyte Azoarcus sp. strain BH72.</title>
        <authorList>
            <person name="Krause A."/>
            <person name="Ramakumar A."/>
            <person name="Bartels D."/>
            <person name="Battistoni F."/>
            <person name="Bekel T."/>
            <person name="Boch J."/>
            <person name="Boehm M."/>
            <person name="Friedrich F."/>
            <person name="Hurek T."/>
            <person name="Krause L."/>
            <person name="Linke B."/>
            <person name="McHardy A.C."/>
            <person name="Sarkar A."/>
            <person name="Schneiker S."/>
            <person name="Syed A.A."/>
            <person name="Thauer R."/>
            <person name="Vorhoelter F.-J."/>
            <person name="Weidner S."/>
            <person name="Puehler A."/>
            <person name="Reinhold-Hurek B."/>
            <person name="Kaiser O."/>
            <person name="Goesmann A."/>
        </authorList>
    </citation>
    <scope>NUCLEOTIDE SEQUENCE [LARGE SCALE GENOMIC DNA]</scope>
    <source>
        <strain evidence="8 9">BH72</strain>
    </source>
</reference>
<keyword evidence="5" id="KW-0804">Transcription</keyword>
<evidence type="ECO:0000259" key="7">
    <source>
        <dbReference type="Pfam" id="PF08281"/>
    </source>
</evidence>
<evidence type="ECO:0000256" key="3">
    <source>
        <dbReference type="ARBA" id="ARBA00023082"/>
    </source>
</evidence>
<gene>
    <name evidence="8" type="primary">sigW</name>
    <name evidence="8" type="ordered locus">azo0273</name>
</gene>
<proteinExistence type="inferred from homology"/>
<keyword evidence="2" id="KW-0805">Transcription regulation</keyword>
<evidence type="ECO:0000256" key="5">
    <source>
        <dbReference type="ARBA" id="ARBA00023163"/>
    </source>
</evidence>
<dbReference type="EMBL" id="AM406670">
    <property type="protein sequence ID" value="CAL92890.1"/>
    <property type="molecule type" value="Genomic_DNA"/>
</dbReference>
<dbReference type="PANTHER" id="PTHR43133">
    <property type="entry name" value="RNA POLYMERASE ECF-TYPE SIGMA FACTO"/>
    <property type="match status" value="1"/>
</dbReference>
<dbReference type="PANTHER" id="PTHR43133:SF8">
    <property type="entry name" value="RNA POLYMERASE SIGMA FACTOR HI_1459-RELATED"/>
    <property type="match status" value="1"/>
</dbReference>
<dbReference type="Proteomes" id="UP000002588">
    <property type="component" value="Chromosome"/>
</dbReference>
<dbReference type="InterPro" id="IPR013325">
    <property type="entry name" value="RNA_pol_sigma_r2"/>
</dbReference>
<evidence type="ECO:0000256" key="4">
    <source>
        <dbReference type="ARBA" id="ARBA00023125"/>
    </source>
</evidence>
<dbReference type="AlphaFoldDB" id="A1K235"/>
<dbReference type="InterPro" id="IPR014284">
    <property type="entry name" value="RNA_pol_sigma-70_dom"/>
</dbReference>
<dbReference type="HOGENOM" id="CLU_047691_3_0_4"/>
<dbReference type="eggNOG" id="COG1595">
    <property type="taxonomic scope" value="Bacteria"/>
</dbReference>
<evidence type="ECO:0000313" key="9">
    <source>
        <dbReference type="Proteomes" id="UP000002588"/>
    </source>
</evidence>
<dbReference type="KEGG" id="azo:azo0273"/>
<dbReference type="InterPro" id="IPR013324">
    <property type="entry name" value="RNA_pol_sigma_r3/r4-like"/>
</dbReference>
<evidence type="ECO:0000256" key="1">
    <source>
        <dbReference type="ARBA" id="ARBA00010641"/>
    </source>
</evidence>
<dbReference type="InterPro" id="IPR036388">
    <property type="entry name" value="WH-like_DNA-bd_sf"/>
</dbReference>
<dbReference type="Pfam" id="PF08281">
    <property type="entry name" value="Sigma70_r4_2"/>
    <property type="match status" value="1"/>
</dbReference>
<feature type="domain" description="RNA polymerase sigma factor 70 region 4 type 2" evidence="7">
    <location>
        <begin position="128"/>
        <end position="179"/>
    </location>
</feature>
<organism evidence="8 9">
    <name type="scientific">Azoarcus sp. (strain BH72)</name>
    <dbReference type="NCBI Taxonomy" id="418699"/>
    <lineage>
        <taxon>Bacteria</taxon>
        <taxon>Pseudomonadati</taxon>
        <taxon>Pseudomonadota</taxon>
        <taxon>Betaproteobacteria</taxon>
        <taxon>Rhodocyclales</taxon>
        <taxon>Zoogloeaceae</taxon>
        <taxon>Azoarcus</taxon>
    </lineage>
</organism>
<evidence type="ECO:0000313" key="8">
    <source>
        <dbReference type="EMBL" id="CAL92890.1"/>
    </source>
</evidence>